<keyword evidence="3" id="KW-1185">Reference proteome</keyword>
<evidence type="ECO:0000313" key="2">
    <source>
        <dbReference type="EMBL" id="UYL64903.1"/>
    </source>
</evidence>
<dbReference type="EMBL" id="OP413839">
    <property type="protein sequence ID" value="UYL64903.1"/>
    <property type="molecule type" value="Genomic_DNA"/>
</dbReference>
<protein>
    <submittedName>
        <fullName evidence="2">Uncharacterized protein</fullName>
    </submittedName>
</protein>
<sequence>MKKMLLLLLLFSILIVLPAQAIVIEHELGSTYILWKWNCTNPNTTVNVSVDGEVVMTNASCIGEYLLSNINENEMHMIKVVNTSNESDYAVDIAQTLPPFSFFMILLLITFSLLMIVFATTSTTRIIASIFTLLFTAFTYKYSIYYASPLSYLLLFAFFFTFVLMLVEVLKILASTIRKKPKWEEDFWSEWREGGGGV</sequence>
<organism evidence="2 3">
    <name type="scientific">Methanophagales virus PBV082</name>
    <dbReference type="NCBI Taxonomy" id="3071307"/>
    <lineage>
        <taxon>Viruses</taxon>
        <taxon>Viruses incertae sedis</taxon>
        <taxon>Itzamnaviridae</taxon>
        <taxon>Pletoitzamnavirus</taxon>
        <taxon>Pletoitzamnavirus pescaderoense</taxon>
    </lineage>
</organism>
<proteinExistence type="predicted"/>
<feature type="transmembrane region" description="Helical" evidence="1">
    <location>
        <begin position="126"/>
        <end position="144"/>
    </location>
</feature>
<keyword evidence="1" id="KW-1133">Transmembrane helix</keyword>
<evidence type="ECO:0000256" key="1">
    <source>
        <dbReference type="SAM" id="Phobius"/>
    </source>
</evidence>
<feature type="transmembrane region" description="Helical" evidence="1">
    <location>
        <begin position="150"/>
        <end position="173"/>
    </location>
</feature>
<dbReference type="Proteomes" id="UP001156272">
    <property type="component" value="Segment"/>
</dbReference>
<name>A0AA46TDG8_9VIRU</name>
<keyword evidence="1" id="KW-0472">Membrane</keyword>
<feature type="transmembrane region" description="Helical" evidence="1">
    <location>
        <begin position="100"/>
        <end position="119"/>
    </location>
</feature>
<reference evidence="2 3" key="1">
    <citation type="submission" date="2022-09" db="EMBL/GenBank/DDBJ databases">
        <title>Evolutionary Diversification of Methanotrophic Ca. Methanophagales (ANME-1) and Their Expansive Virome.</title>
        <authorList>
            <person name="Laso-Perez R."/>
            <person name="Wu F."/>
            <person name="Cremiere A."/>
            <person name="Speth D.R."/>
            <person name="Magyar J.S."/>
            <person name="Krupovic M."/>
            <person name="Orphan V.J."/>
        </authorList>
    </citation>
    <scope>NUCLEOTIDE SEQUENCE [LARGE SCALE GENOMIC DNA]</scope>
    <source>
        <strain evidence="2">PBV082</strain>
    </source>
</reference>
<accession>A0AA46TDG8</accession>
<evidence type="ECO:0000313" key="3">
    <source>
        <dbReference type="Proteomes" id="UP001156272"/>
    </source>
</evidence>
<gene>
    <name evidence="2" type="ORF">EJNHJLOP_00014</name>
</gene>
<keyword evidence="1" id="KW-0812">Transmembrane</keyword>